<name>A0A5N5JC86_9ROSI</name>
<dbReference type="EMBL" id="VDCV01000017">
    <property type="protein sequence ID" value="KAB5516831.1"/>
    <property type="molecule type" value="Genomic_DNA"/>
</dbReference>
<gene>
    <name evidence="1" type="ORF">DKX38_027479</name>
</gene>
<comment type="caution">
    <text evidence="1">The sequence shown here is derived from an EMBL/GenBank/DDBJ whole genome shotgun (WGS) entry which is preliminary data.</text>
</comment>
<organism evidence="1 2">
    <name type="scientific">Salix brachista</name>
    <dbReference type="NCBI Taxonomy" id="2182728"/>
    <lineage>
        <taxon>Eukaryota</taxon>
        <taxon>Viridiplantae</taxon>
        <taxon>Streptophyta</taxon>
        <taxon>Embryophyta</taxon>
        <taxon>Tracheophyta</taxon>
        <taxon>Spermatophyta</taxon>
        <taxon>Magnoliopsida</taxon>
        <taxon>eudicotyledons</taxon>
        <taxon>Gunneridae</taxon>
        <taxon>Pentapetalae</taxon>
        <taxon>rosids</taxon>
        <taxon>fabids</taxon>
        <taxon>Malpighiales</taxon>
        <taxon>Salicaceae</taxon>
        <taxon>Saliceae</taxon>
        <taxon>Salix</taxon>
    </lineage>
</organism>
<accession>A0A5N5JC86</accession>
<evidence type="ECO:0000313" key="1">
    <source>
        <dbReference type="EMBL" id="KAB5516831.1"/>
    </source>
</evidence>
<dbReference type="AlphaFoldDB" id="A0A5N5JC86"/>
<reference evidence="2" key="1">
    <citation type="journal article" date="2019" name="Gigascience">
        <title>De novo genome assembly of the endangered Acer yangbiense, a plant species with extremely small populations endemic to Yunnan Province, China.</title>
        <authorList>
            <person name="Yang J."/>
            <person name="Wariss H.M."/>
            <person name="Tao L."/>
            <person name="Zhang R."/>
            <person name="Yun Q."/>
            <person name="Hollingsworth P."/>
            <person name="Dao Z."/>
            <person name="Luo G."/>
            <person name="Guo H."/>
            <person name="Ma Y."/>
            <person name="Sun W."/>
        </authorList>
    </citation>
    <scope>NUCLEOTIDE SEQUENCE [LARGE SCALE GENOMIC DNA]</scope>
    <source>
        <strain evidence="2">cv. br00</strain>
    </source>
</reference>
<keyword evidence="2" id="KW-1185">Reference proteome</keyword>
<sequence length="192" mass="21479">MLAGLEFKGNEYEVSDMTLTEQLVRDNQKVIQELNAMPSKVCVGISISGDGVKEQHDGLKSQEEKMELNSLLFSFPVSKSPLLQPFMNTCRVIPRKAIYFALMIPTWTSRTYRPATLTTNKAIPRSCVDVKPFVSSIPHHVAEIQSNSPIARAKVKRPATSRSEQASLMAVNNVNNTNSTLKYLVKESMYIE</sequence>
<protein>
    <submittedName>
        <fullName evidence="1">Uncharacterized protein</fullName>
    </submittedName>
</protein>
<proteinExistence type="predicted"/>
<evidence type="ECO:0000313" key="2">
    <source>
        <dbReference type="Proteomes" id="UP000326939"/>
    </source>
</evidence>
<dbReference type="Proteomes" id="UP000326939">
    <property type="component" value="Chromosome 17"/>
</dbReference>